<accession>A0A1N6H0Y8</accession>
<sequence>MRILSSAIAFSAAAFALSSAANAAIIINIQESGSDVVGTATGTLDLTGLTDLGTIPIRLAVRGTPGYFGGGSNGAVQAYTGITGPANWGPGSLTDATSSSGDMFAFNPRFSGSPRVFVPIGYTSNSAISSSSTFAGETLASLGLTEGTYLYNAPNDTITVIIGNVRGAVPEPATWAFMILGFGAIGGAMRRQKNTARKANVKVSYA</sequence>
<keyword evidence="1" id="KW-0472">Membrane</keyword>
<dbReference type="Pfam" id="PF07589">
    <property type="entry name" value="PEP-CTERM"/>
    <property type="match status" value="1"/>
</dbReference>
<dbReference type="InterPro" id="IPR013424">
    <property type="entry name" value="Ice-binding_C"/>
</dbReference>
<protein>
    <submittedName>
        <fullName evidence="4">PEP-CTERM protein-sorting domain-containing protein</fullName>
    </submittedName>
</protein>
<keyword evidence="1" id="KW-1133">Transmembrane helix</keyword>
<dbReference type="Proteomes" id="UP000185192">
    <property type="component" value="Unassembled WGS sequence"/>
</dbReference>
<dbReference type="AlphaFoldDB" id="A0A1N6H0Y8"/>
<name>A0A1N6H0Y8_9SPHN</name>
<evidence type="ECO:0000313" key="4">
    <source>
        <dbReference type="EMBL" id="SIO13488.1"/>
    </source>
</evidence>
<dbReference type="RefSeq" id="WP_084192734.1">
    <property type="nucleotide sequence ID" value="NZ_FSQW01000002.1"/>
</dbReference>
<keyword evidence="1" id="KW-0812">Transmembrane</keyword>
<reference evidence="5" key="1">
    <citation type="submission" date="2016-11" db="EMBL/GenBank/DDBJ databases">
        <authorList>
            <person name="Varghese N."/>
            <person name="Submissions S."/>
        </authorList>
    </citation>
    <scope>NUCLEOTIDE SEQUENCE [LARGE SCALE GENOMIC DNA]</scope>
    <source>
        <strain evidence="5">DSM 22363</strain>
    </source>
</reference>
<keyword evidence="2" id="KW-0732">Signal</keyword>
<feature type="chain" id="PRO_5012997895" evidence="2">
    <location>
        <begin position="24"/>
        <end position="206"/>
    </location>
</feature>
<evidence type="ECO:0000259" key="3">
    <source>
        <dbReference type="Pfam" id="PF07589"/>
    </source>
</evidence>
<feature type="transmembrane region" description="Helical" evidence="1">
    <location>
        <begin position="172"/>
        <end position="189"/>
    </location>
</feature>
<dbReference type="NCBIfam" id="NF035944">
    <property type="entry name" value="PEPxxWA-CTERM"/>
    <property type="match status" value="1"/>
</dbReference>
<feature type="domain" description="Ice-binding protein C-terminal" evidence="3">
    <location>
        <begin position="168"/>
        <end position="191"/>
    </location>
</feature>
<gene>
    <name evidence="4" type="ORF">SAMN02745824_3086</name>
</gene>
<organism evidence="4 5">
    <name type="scientific">Parasphingorhabdus marina DSM 22363</name>
    <dbReference type="NCBI Taxonomy" id="1123272"/>
    <lineage>
        <taxon>Bacteria</taxon>
        <taxon>Pseudomonadati</taxon>
        <taxon>Pseudomonadota</taxon>
        <taxon>Alphaproteobacteria</taxon>
        <taxon>Sphingomonadales</taxon>
        <taxon>Sphingomonadaceae</taxon>
        <taxon>Parasphingorhabdus</taxon>
    </lineage>
</organism>
<keyword evidence="5" id="KW-1185">Reference proteome</keyword>
<dbReference type="EMBL" id="FSQW01000002">
    <property type="protein sequence ID" value="SIO13488.1"/>
    <property type="molecule type" value="Genomic_DNA"/>
</dbReference>
<evidence type="ECO:0000313" key="5">
    <source>
        <dbReference type="Proteomes" id="UP000185192"/>
    </source>
</evidence>
<proteinExistence type="predicted"/>
<feature type="signal peptide" evidence="2">
    <location>
        <begin position="1"/>
        <end position="23"/>
    </location>
</feature>
<dbReference type="OrthoDB" id="9152028at2"/>
<evidence type="ECO:0000256" key="1">
    <source>
        <dbReference type="SAM" id="Phobius"/>
    </source>
</evidence>
<evidence type="ECO:0000256" key="2">
    <source>
        <dbReference type="SAM" id="SignalP"/>
    </source>
</evidence>
<dbReference type="NCBIfam" id="TIGR02595">
    <property type="entry name" value="PEP_CTERM"/>
    <property type="match status" value="1"/>
</dbReference>